<dbReference type="CDD" id="cd03230">
    <property type="entry name" value="ABC_DR_subfamily_A"/>
    <property type="match status" value="1"/>
</dbReference>
<dbReference type="AlphaFoldDB" id="A0A286R9H7"/>
<proteinExistence type="predicted"/>
<reference evidence="4 5" key="1">
    <citation type="journal article" name="Front. Microbiol.">
        <title>Sugar Metabolism of the First Thermophilic Planctomycete Thermogutta terrifontis: Comparative Genomic and Transcriptomic Approaches.</title>
        <authorList>
            <person name="Elcheninov A.G."/>
            <person name="Menzel P."/>
            <person name="Gudbergsdottir S.R."/>
            <person name="Slesarev A.I."/>
            <person name="Kadnikov V.V."/>
            <person name="Krogh A."/>
            <person name="Bonch-Osmolovskaya E.A."/>
            <person name="Peng X."/>
            <person name="Kublanov I.V."/>
        </authorList>
    </citation>
    <scope>NUCLEOTIDE SEQUENCE [LARGE SCALE GENOMIC DNA]</scope>
    <source>
        <strain evidence="4 5">R1</strain>
    </source>
</reference>
<dbReference type="PANTHER" id="PTHR43038">
    <property type="entry name" value="ATP-BINDING CASSETTE, SUB-FAMILY H, MEMBER 1"/>
    <property type="match status" value="1"/>
</dbReference>
<dbReference type="InterPro" id="IPR027417">
    <property type="entry name" value="P-loop_NTPase"/>
</dbReference>
<dbReference type="GO" id="GO:0005524">
    <property type="term" value="F:ATP binding"/>
    <property type="evidence" value="ECO:0007669"/>
    <property type="project" value="UniProtKB-KW"/>
</dbReference>
<dbReference type="SMART" id="SM00382">
    <property type="entry name" value="AAA"/>
    <property type="match status" value="2"/>
</dbReference>
<dbReference type="InterPro" id="IPR017871">
    <property type="entry name" value="ABC_transporter-like_CS"/>
</dbReference>
<evidence type="ECO:0000313" key="5">
    <source>
        <dbReference type="Proteomes" id="UP000215086"/>
    </source>
</evidence>
<name>A0A286R9H7_9BACT</name>
<dbReference type="KEGG" id="ttf:THTE_0008"/>
<gene>
    <name evidence="4" type="ORF">THTE_0008</name>
</gene>
<dbReference type="Proteomes" id="UP000215086">
    <property type="component" value="Chromosome"/>
</dbReference>
<dbReference type="PANTHER" id="PTHR43038:SF3">
    <property type="entry name" value="ABC TRANSPORTER G FAMILY MEMBER 20 ISOFORM X1"/>
    <property type="match status" value="1"/>
</dbReference>
<accession>A0A286R9H7</accession>
<evidence type="ECO:0000256" key="1">
    <source>
        <dbReference type="ARBA" id="ARBA00022741"/>
    </source>
</evidence>
<dbReference type="RefSeq" id="WP_095413501.1">
    <property type="nucleotide sequence ID" value="NZ_CP018477.1"/>
</dbReference>
<evidence type="ECO:0000313" key="4">
    <source>
        <dbReference type="EMBL" id="ASV72610.1"/>
    </source>
</evidence>
<feature type="domain" description="ABC transporter" evidence="3">
    <location>
        <begin position="2"/>
        <end position="232"/>
    </location>
</feature>
<keyword evidence="1" id="KW-0547">Nucleotide-binding</keyword>
<feature type="domain" description="ABC transporter" evidence="3">
    <location>
        <begin position="321"/>
        <end position="550"/>
    </location>
</feature>
<evidence type="ECO:0000256" key="2">
    <source>
        <dbReference type="ARBA" id="ARBA00022840"/>
    </source>
</evidence>
<keyword evidence="2 4" id="KW-0067">ATP-binding</keyword>
<dbReference type="GO" id="GO:0016887">
    <property type="term" value="F:ATP hydrolysis activity"/>
    <property type="evidence" value="ECO:0007669"/>
    <property type="project" value="InterPro"/>
</dbReference>
<dbReference type="InterPro" id="IPR003439">
    <property type="entry name" value="ABC_transporter-like_ATP-bd"/>
</dbReference>
<dbReference type="OrthoDB" id="9771863at2"/>
<keyword evidence="5" id="KW-1185">Reference proteome</keyword>
<dbReference type="EMBL" id="CP018477">
    <property type="protein sequence ID" value="ASV72610.1"/>
    <property type="molecule type" value="Genomic_DNA"/>
</dbReference>
<protein>
    <submittedName>
        <fullName evidence="4">ABC transporter multidrug efflux pump, fused ATP-binding domains</fullName>
    </submittedName>
</protein>
<dbReference type="PROSITE" id="PS50893">
    <property type="entry name" value="ABC_TRANSPORTER_2"/>
    <property type="match status" value="2"/>
</dbReference>
<dbReference type="SUPFAM" id="SSF52540">
    <property type="entry name" value="P-loop containing nucleoside triphosphate hydrolases"/>
    <property type="match status" value="2"/>
</dbReference>
<dbReference type="Pfam" id="PF00005">
    <property type="entry name" value="ABC_tran"/>
    <property type="match status" value="2"/>
</dbReference>
<organism evidence="4 5">
    <name type="scientific">Thermogutta terrifontis</name>
    <dbReference type="NCBI Taxonomy" id="1331910"/>
    <lineage>
        <taxon>Bacteria</taxon>
        <taxon>Pseudomonadati</taxon>
        <taxon>Planctomycetota</taxon>
        <taxon>Planctomycetia</taxon>
        <taxon>Pirellulales</taxon>
        <taxon>Thermoguttaceae</taxon>
        <taxon>Thermogutta</taxon>
    </lineage>
</organism>
<dbReference type="Gene3D" id="3.40.50.300">
    <property type="entry name" value="P-loop containing nucleotide triphosphate hydrolases"/>
    <property type="match status" value="2"/>
</dbReference>
<sequence>MIRFEQVTKTFPRSQRPALHEVTVDIPAGAITGLVGPDGAGKTTFLRLAAGLLVPTSGRILVLGQDTQKDLGFRDHLSYMPQKFGLYEDLTVIENLHLYARLRGIPREEEKASIDRLLAFTGLAPFTRRLAGHLSGGMKQKLGLACSMLLRPKIMLLDEPGVGVDPVSRRELWKIVCDERDRGVGIIWSTPYLDEAERCDYVLVLYEGRILFFGRAAEFTERVKCRTFLAEVSPEQRRRVTREWLVDPDIVDTRIQGQRVRVVTRNGAEALAHRFPNVTLLPTEPRFEDAFIDALGGIPKEYVVFGANGAKVTQDSREEVIVAENLVKRFGTFTAVDHVSFRVRRGEVFGLLGPNGAGKSTTFRMLCGLLAPTAGHAAVAGRDLRTARAEARQHIGYMAQKFSLYGNLTVKQNLEFFGGVYGLRGERLRRAIERALEEFELGPFANQKSALLPLGFKQRLALATAILHRPAVVFLDEPTSGVDPLARREFWLRIDQLVEGGAAVIVTTHFMDEAEYCDRVALINRGQIIAMDTPDGIRAMVQTPDRPNPTLEDAFIELLVRAGQAGNTAA</sequence>
<evidence type="ECO:0000259" key="3">
    <source>
        <dbReference type="PROSITE" id="PS50893"/>
    </source>
</evidence>
<dbReference type="PROSITE" id="PS00211">
    <property type="entry name" value="ABC_TRANSPORTER_1"/>
    <property type="match status" value="1"/>
</dbReference>
<dbReference type="InterPro" id="IPR003593">
    <property type="entry name" value="AAA+_ATPase"/>
</dbReference>